<dbReference type="Gene3D" id="2.40.50.90">
    <property type="match status" value="1"/>
</dbReference>
<reference evidence="2 3" key="1">
    <citation type="submission" date="2020-08" db="EMBL/GenBank/DDBJ databases">
        <title>Sphingomonas sp. sand1-3 16S ribosomal RNA gene Genome sequencing and assembly.</title>
        <authorList>
            <person name="Kang M."/>
        </authorList>
    </citation>
    <scope>NUCLEOTIDE SEQUENCE [LARGE SCALE GENOMIC DNA]</scope>
    <source>
        <strain evidence="3">sand1-3</strain>
    </source>
</reference>
<name>A0A7G9L5K6_9SPHN</name>
<dbReference type="InterPro" id="IPR035437">
    <property type="entry name" value="SNase_OB-fold_sf"/>
</dbReference>
<dbReference type="Proteomes" id="UP000515861">
    <property type="component" value="Chromosome"/>
</dbReference>
<feature type="domain" description="TNase-like" evidence="1">
    <location>
        <begin position="66"/>
        <end position="150"/>
    </location>
</feature>
<dbReference type="InterPro" id="IPR016071">
    <property type="entry name" value="Staphylococal_nuclease_OB-fold"/>
</dbReference>
<dbReference type="AlphaFoldDB" id="A0A7G9L5K6"/>
<evidence type="ECO:0000313" key="3">
    <source>
        <dbReference type="Proteomes" id="UP000515861"/>
    </source>
</evidence>
<evidence type="ECO:0000313" key="2">
    <source>
        <dbReference type="EMBL" id="QNM83905.1"/>
    </source>
</evidence>
<dbReference type="RefSeq" id="WP_187480859.1">
    <property type="nucleotide sequence ID" value="NZ_CP060697.1"/>
</dbReference>
<evidence type="ECO:0000259" key="1">
    <source>
        <dbReference type="Pfam" id="PF00565"/>
    </source>
</evidence>
<sequence>MRRLQALALAAILLVAGLALDPVLVDPPFFLQSGREHVSARFTRCGIGRGHACVIDGDTFKLGQRKIRIIGIDAPEIEGQCPAERRQAAAAAAELQRLLNQGPFVMIGRIDDMRDRYGRDLRSIERDRPGGATQSIAEAMREGGFARRYAGFKMGWC</sequence>
<dbReference type="SUPFAM" id="SSF50199">
    <property type="entry name" value="Staphylococcal nuclease"/>
    <property type="match status" value="1"/>
</dbReference>
<gene>
    <name evidence="2" type="ORF">H8M03_06245</name>
</gene>
<keyword evidence="3" id="KW-1185">Reference proteome</keyword>
<accession>A0A7G9L5K6</accession>
<organism evidence="2 3">
    <name type="scientific">Sphingomonas sabuli</name>
    <dbReference type="NCBI Taxonomy" id="2764186"/>
    <lineage>
        <taxon>Bacteria</taxon>
        <taxon>Pseudomonadati</taxon>
        <taxon>Pseudomonadota</taxon>
        <taxon>Alphaproteobacteria</taxon>
        <taxon>Sphingomonadales</taxon>
        <taxon>Sphingomonadaceae</taxon>
        <taxon>Sphingomonas</taxon>
    </lineage>
</organism>
<dbReference type="EMBL" id="CP060697">
    <property type="protein sequence ID" value="QNM83905.1"/>
    <property type="molecule type" value="Genomic_DNA"/>
</dbReference>
<dbReference type="Pfam" id="PF00565">
    <property type="entry name" value="SNase"/>
    <property type="match status" value="1"/>
</dbReference>
<protein>
    <submittedName>
        <fullName evidence="2">Thermonuclease family protein</fullName>
    </submittedName>
</protein>
<dbReference type="KEGG" id="ssau:H8M03_06245"/>
<proteinExistence type="predicted"/>